<evidence type="ECO:0000256" key="1">
    <source>
        <dbReference type="SAM" id="MobiDB-lite"/>
    </source>
</evidence>
<evidence type="ECO:0000313" key="2">
    <source>
        <dbReference type="EMBL" id="MBO1318208.1"/>
    </source>
</evidence>
<keyword evidence="3" id="KW-1185">Reference proteome</keyword>
<dbReference type="Proteomes" id="UP000664417">
    <property type="component" value="Unassembled WGS sequence"/>
</dbReference>
<gene>
    <name evidence="2" type="ORF">J3U88_07065</name>
</gene>
<organism evidence="2 3">
    <name type="scientific">Acanthopleuribacter pedis</name>
    <dbReference type="NCBI Taxonomy" id="442870"/>
    <lineage>
        <taxon>Bacteria</taxon>
        <taxon>Pseudomonadati</taxon>
        <taxon>Acidobacteriota</taxon>
        <taxon>Holophagae</taxon>
        <taxon>Acanthopleuribacterales</taxon>
        <taxon>Acanthopleuribacteraceae</taxon>
        <taxon>Acanthopleuribacter</taxon>
    </lineage>
</organism>
<feature type="region of interest" description="Disordered" evidence="1">
    <location>
        <begin position="49"/>
        <end position="70"/>
    </location>
</feature>
<comment type="caution">
    <text evidence="2">The sequence shown here is derived from an EMBL/GenBank/DDBJ whole genome shotgun (WGS) entry which is preliminary data.</text>
</comment>
<dbReference type="AlphaFoldDB" id="A0A8J7U3C7"/>
<name>A0A8J7U3C7_9BACT</name>
<dbReference type="RefSeq" id="WP_207857855.1">
    <property type="nucleotide sequence ID" value="NZ_JAFREP010000005.1"/>
</dbReference>
<evidence type="ECO:0000313" key="3">
    <source>
        <dbReference type="Proteomes" id="UP000664417"/>
    </source>
</evidence>
<proteinExistence type="predicted"/>
<protein>
    <submittedName>
        <fullName evidence="2">Uncharacterized protein</fullName>
    </submittedName>
</protein>
<dbReference type="EMBL" id="JAFREP010000005">
    <property type="protein sequence ID" value="MBO1318208.1"/>
    <property type="molecule type" value="Genomic_DNA"/>
</dbReference>
<reference evidence="2" key="1">
    <citation type="submission" date="2021-03" db="EMBL/GenBank/DDBJ databases">
        <authorList>
            <person name="Wang G."/>
        </authorList>
    </citation>
    <scope>NUCLEOTIDE SEQUENCE</scope>
    <source>
        <strain evidence="2">KCTC 12899</strain>
    </source>
</reference>
<sequence>MGDWVCPLGDANSALDEWRLCDWVRLLGVANSALDEWIYQTNEVAASSAAHPDPKRRAGEIAYPQTIGKS</sequence>
<accession>A0A8J7U3C7</accession>